<feature type="region of interest" description="Disordered" evidence="1">
    <location>
        <begin position="199"/>
        <end position="227"/>
    </location>
</feature>
<sequence length="332" mass="35186">MDYHGTSLVEPQDTLLYAADAKKAAHGRPMPEWCPLKPTSRFVNTLDAAIVHDSFQTHVRLNLAHEAQVVDEGNMVSAAKKIGDAVRSRAQVKQMVKAVMKQEKEWAHNPKDPPPVPVWKPEPEPEPDAQLRRHALAHTFNTPNFDNRHARLFRDADGPGLMGSKRKVLNVRERLERAASTARPTFGSGIGTLLTQQQLREQQLSEQQQQRGGCAGDGSDNGGGDLGAAVAAPRVRAVSARAHSAEPGVLRSRPASGPTTRVGSTWAGQPRHGAAPSGHLNLLVKLAGGSGGGGAAAAPAARTDGTGTLLRSFDVPGLGVLAPHIAGVVMRA</sequence>
<evidence type="ECO:0000313" key="2">
    <source>
        <dbReference type="EMBL" id="CAD8283066.1"/>
    </source>
</evidence>
<proteinExistence type="predicted"/>
<dbReference type="EMBL" id="HBEC01006865">
    <property type="protein sequence ID" value="CAD8283066.1"/>
    <property type="molecule type" value="Transcribed_RNA"/>
</dbReference>
<organism evidence="2">
    <name type="scientific">Chlamydomonas euryale</name>
    <dbReference type="NCBI Taxonomy" id="1486919"/>
    <lineage>
        <taxon>Eukaryota</taxon>
        <taxon>Viridiplantae</taxon>
        <taxon>Chlorophyta</taxon>
        <taxon>core chlorophytes</taxon>
        <taxon>Chlorophyceae</taxon>
        <taxon>CS clade</taxon>
        <taxon>Chlamydomonadales</taxon>
        <taxon>Chlamydomonadaceae</taxon>
        <taxon>Chlamydomonas</taxon>
    </lineage>
</organism>
<reference evidence="2" key="1">
    <citation type="submission" date="2021-01" db="EMBL/GenBank/DDBJ databases">
        <authorList>
            <person name="Corre E."/>
            <person name="Pelletier E."/>
            <person name="Niang G."/>
            <person name="Scheremetjew M."/>
            <person name="Finn R."/>
            <person name="Kale V."/>
            <person name="Holt S."/>
            <person name="Cochrane G."/>
            <person name="Meng A."/>
            <person name="Brown T."/>
            <person name="Cohen L."/>
        </authorList>
    </citation>
    <scope>NUCLEOTIDE SEQUENCE</scope>
    <source>
        <strain evidence="2">CCMP219</strain>
    </source>
</reference>
<feature type="compositionally biased region" description="Gly residues" evidence="1">
    <location>
        <begin position="213"/>
        <end position="226"/>
    </location>
</feature>
<feature type="region of interest" description="Disordered" evidence="1">
    <location>
        <begin position="240"/>
        <end position="274"/>
    </location>
</feature>
<dbReference type="AlphaFoldDB" id="A0A7R9YRR2"/>
<feature type="compositionally biased region" description="Polar residues" evidence="1">
    <location>
        <begin position="257"/>
        <end position="267"/>
    </location>
</feature>
<gene>
    <name evidence="2" type="ORF">CEUR00632_LOCUS3101</name>
</gene>
<feature type="compositionally biased region" description="Low complexity" evidence="1">
    <location>
        <begin position="199"/>
        <end position="212"/>
    </location>
</feature>
<feature type="region of interest" description="Disordered" evidence="1">
    <location>
        <begin position="103"/>
        <end position="128"/>
    </location>
</feature>
<accession>A0A7R9YRR2</accession>
<evidence type="ECO:0000256" key="1">
    <source>
        <dbReference type="SAM" id="MobiDB-lite"/>
    </source>
</evidence>
<protein>
    <submittedName>
        <fullName evidence="2">Uncharacterized protein</fullName>
    </submittedName>
</protein>
<name>A0A7R9YRR2_9CHLO</name>